<dbReference type="Proteomes" id="UP000000286">
    <property type="component" value="Chromosome XV"/>
</dbReference>
<protein>
    <submittedName>
        <fullName evidence="1">EC1118_1O4_5138p</fullName>
    </submittedName>
</protein>
<dbReference type="HOGENOM" id="CLU_2225274_0_0_1"/>
<gene>
    <name evidence="1" type="ORF">EC1118_1O4_5138g</name>
</gene>
<name>C8ZH32_YEAS8</name>
<reference evidence="1 2" key="1">
    <citation type="journal article" date="2009" name="Proc. Natl. Acad. Sci. U.S.A.">
        <title>Eukaryote-to-eukaryote gene transfer events revealed by the genome sequence of the wine yeast Saccharomyces cerevisiae EC1118.</title>
        <authorList>
            <person name="Novo M."/>
            <person name="Bigey F."/>
            <person name="Beyne E."/>
            <person name="Galeote V."/>
            <person name="Gavory F."/>
            <person name="Mallet S."/>
            <person name="Cambot B."/>
            <person name="Legras J.L."/>
            <person name="Wincker P."/>
            <person name="Casaregola S."/>
            <person name="Dequin S."/>
        </authorList>
    </citation>
    <scope>NUCLEOTIDE SEQUENCE [LARGE SCALE GENOMIC DNA]</scope>
    <source>
        <strain evidence="2">Lalvin EC1118 / Prise de mousse</strain>
    </source>
</reference>
<sequence length="106" mass="12155">MLLLTLQWAKVHVLVLHPSLLKYRSIHCLQIRPPGPETLVHSALCLLNMPFFSVMFTRRRYLVLQISSGRSYNLFFFSSSGISSFFSNFFSSDINTMGKSGRHNIT</sequence>
<organism evidence="1 2">
    <name type="scientific">Saccharomyces cerevisiae (strain Lalvin EC1118 / Prise de mousse)</name>
    <name type="common">Baker's yeast</name>
    <dbReference type="NCBI Taxonomy" id="643680"/>
    <lineage>
        <taxon>Eukaryota</taxon>
        <taxon>Fungi</taxon>
        <taxon>Dikarya</taxon>
        <taxon>Ascomycota</taxon>
        <taxon>Saccharomycotina</taxon>
        <taxon>Saccharomycetes</taxon>
        <taxon>Saccharomycetales</taxon>
        <taxon>Saccharomycetaceae</taxon>
        <taxon>Saccharomyces</taxon>
    </lineage>
</organism>
<dbReference type="EMBL" id="FN394216">
    <property type="protein sequence ID" value="CAY86561.1"/>
    <property type="molecule type" value="Genomic_DNA"/>
</dbReference>
<proteinExistence type="predicted"/>
<evidence type="ECO:0000313" key="1">
    <source>
        <dbReference type="EMBL" id="CAY86561.1"/>
    </source>
</evidence>
<dbReference type="AlphaFoldDB" id="C8ZH32"/>
<evidence type="ECO:0000313" key="2">
    <source>
        <dbReference type="Proteomes" id="UP000000286"/>
    </source>
</evidence>
<accession>C8ZH32</accession>